<comment type="catalytic activity">
    <reaction evidence="11">
        <text>apo-[peptidyl-carrier protein] + CoA = holo-[peptidyl-carrier protein] + adenosine 3',5'-bisphosphate + H(+)</text>
        <dbReference type="Rhea" id="RHEA:46228"/>
        <dbReference type="Rhea" id="RHEA-COMP:11479"/>
        <dbReference type="Rhea" id="RHEA-COMP:11480"/>
        <dbReference type="ChEBI" id="CHEBI:15378"/>
        <dbReference type="ChEBI" id="CHEBI:29999"/>
        <dbReference type="ChEBI" id="CHEBI:57287"/>
        <dbReference type="ChEBI" id="CHEBI:58343"/>
        <dbReference type="ChEBI" id="CHEBI:64479"/>
    </reaction>
</comment>
<dbReference type="EMBL" id="QZEW01000068">
    <property type="protein sequence ID" value="RJL09153.1"/>
    <property type="molecule type" value="Genomic_DNA"/>
</dbReference>
<feature type="binding site" evidence="12">
    <location>
        <position position="115"/>
    </location>
    <ligand>
        <name>CoA</name>
        <dbReference type="ChEBI" id="CHEBI:57287"/>
    </ligand>
</feature>
<dbReference type="GO" id="GO:0009366">
    <property type="term" value="C:enterobactin synthetase complex"/>
    <property type="evidence" value="ECO:0007669"/>
    <property type="project" value="InterPro"/>
</dbReference>
<proteinExistence type="inferred from homology"/>
<feature type="binding site" evidence="12">
    <location>
        <position position="157"/>
    </location>
    <ligand>
        <name>CoA</name>
        <dbReference type="ChEBI" id="CHEBI:57287"/>
    </ligand>
</feature>
<dbReference type="Pfam" id="PF17837">
    <property type="entry name" value="4PPT_N"/>
    <property type="match status" value="1"/>
</dbReference>
<comment type="pathway">
    <text evidence="2">Siderophore biosynthesis; enterobactin biosynthesis.</text>
</comment>
<comment type="subunit">
    <text evidence="4">EntB, EntD, EntE, and EntF form a multienzyme complex called enterobactin synthase.</text>
</comment>
<feature type="binding site" evidence="12">
    <location>
        <position position="48"/>
    </location>
    <ligand>
        <name>CoA</name>
        <dbReference type="ChEBI" id="CHEBI:57287"/>
    </ligand>
</feature>
<evidence type="ECO:0000256" key="2">
    <source>
        <dbReference type="ARBA" id="ARBA00004993"/>
    </source>
</evidence>
<feature type="domain" description="4'-phosphopantetheinyl transferase N-terminal" evidence="15">
    <location>
        <begin position="40"/>
        <end position="104"/>
    </location>
</feature>
<evidence type="ECO:0000313" key="17">
    <source>
        <dbReference type="Proteomes" id="UP000283587"/>
    </source>
</evidence>
<dbReference type="OrthoDB" id="8210607at2"/>
<evidence type="ECO:0000256" key="1">
    <source>
        <dbReference type="ARBA" id="ARBA00003937"/>
    </source>
</evidence>
<evidence type="ECO:0000259" key="14">
    <source>
        <dbReference type="Pfam" id="PF01648"/>
    </source>
</evidence>
<dbReference type="PANTHER" id="PTHR38096:SF1">
    <property type="entry name" value="ENTEROBACTIN SYNTHASE COMPONENT D"/>
    <property type="match status" value="1"/>
</dbReference>
<dbReference type="Proteomes" id="UP000283587">
    <property type="component" value="Unassembled WGS sequence"/>
</dbReference>
<dbReference type="AlphaFoldDB" id="A0A419A4E3"/>
<dbReference type="InterPro" id="IPR003542">
    <property type="entry name" value="Enbac_synth_compD-like"/>
</dbReference>
<dbReference type="GO" id="GO:0008897">
    <property type="term" value="F:holo-[acyl-carrier-protein] synthase activity"/>
    <property type="evidence" value="ECO:0007669"/>
    <property type="project" value="InterPro"/>
</dbReference>
<evidence type="ECO:0000256" key="4">
    <source>
        <dbReference type="ARBA" id="ARBA00011503"/>
    </source>
</evidence>
<dbReference type="GO" id="GO:0005886">
    <property type="term" value="C:plasma membrane"/>
    <property type="evidence" value="ECO:0007669"/>
    <property type="project" value="TreeGrafter"/>
</dbReference>
<dbReference type="UniPathway" id="UPA00017"/>
<dbReference type="SUPFAM" id="SSF56214">
    <property type="entry name" value="4'-phosphopantetheinyl transferase"/>
    <property type="match status" value="1"/>
</dbReference>
<accession>A0A419A4E3</accession>
<dbReference type="Pfam" id="PF01648">
    <property type="entry name" value="ACPS"/>
    <property type="match status" value="1"/>
</dbReference>
<evidence type="ECO:0000256" key="6">
    <source>
        <dbReference type="ARBA" id="ARBA00022679"/>
    </source>
</evidence>
<feature type="binding site" evidence="13">
    <location>
        <position position="117"/>
    </location>
    <ligand>
        <name>Mg(2+)</name>
        <dbReference type="ChEBI" id="CHEBI:18420"/>
    </ligand>
</feature>
<evidence type="ECO:0000256" key="13">
    <source>
        <dbReference type="PIRSR" id="PIRSR603542-2"/>
    </source>
</evidence>
<comment type="catalytic activity">
    <reaction evidence="10">
        <text>apo-[aryl-carrier protein] + CoA = holo-[aryl-carrier protein] + adenosine 3',5'-bisphosphate + H(+)</text>
        <dbReference type="Rhea" id="RHEA:48404"/>
        <dbReference type="Rhea" id="RHEA-COMP:15903"/>
        <dbReference type="Rhea" id="RHEA-COMP:17557"/>
        <dbReference type="ChEBI" id="CHEBI:15378"/>
        <dbReference type="ChEBI" id="CHEBI:29999"/>
        <dbReference type="ChEBI" id="CHEBI:57287"/>
        <dbReference type="ChEBI" id="CHEBI:58343"/>
        <dbReference type="ChEBI" id="CHEBI:64479"/>
    </reaction>
</comment>
<dbReference type="InterPro" id="IPR041354">
    <property type="entry name" value="4PPT_N"/>
</dbReference>
<evidence type="ECO:0000256" key="7">
    <source>
        <dbReference type="ARBA" id="ARBA00023191"/>
    </source>
</evidence>
<keyword evidence="13" id="KW-0479">Metal-binding</keyword>
<dbReference type="RefSeq" id="WP_119899158.1">
    <property type="nucleotide sequence ID" value="NZ_QZEW01000068.1"/>
</dbReference>
<evidence type="ECO:0000256" key="11">
    <source>
        <dbReference type="ARBA" id="ARBA00049191"/>
    </source>
</evidence>
<keyword evidence="7" id="KW-0259">Enterobactin biosynthesis</keyword>
<comment type="caution">
    <text evidence="16">The sequence shown here is derived from an EMBL/GenBank/DDBJ whole genome shotgun (WGS) entry which is preliminary data.</text>
</comment>
<comment type="cofactor">
    <cofactor evidence="13">
        <name>Mg(2+)</name>
        <dbReference type="ChEBI" id="CHEBI:18420"/>
    </cofactor>
</comment>
<dbReference type="GO" id="GO:0009239">
    <property type="term" value="P:enterobactin biosynthetic process"/>
    <property type="evidence" value="ECO:0007669"/>
    <property type="project" value="UniProtKB-UniPathway"/>
</dbReference>
<name>A0A419A4E3_9RHOB</name>
<evidence type="ECO:0000256" key="3">
    <source>
        <dbReference type="ARBA" id="ARBA00008342"/>
    </source>
</evidence>
<feature type="binding site" evidence="12">
    <location>
        <begin position="93"/>
        <end position="94"/>
    </location>
    <ligand>
        <name>CoA</name>
        <dbReference type="ChEBI" id="CHEBI:57287"/>
    </ligand>
</feature>
<feature type="binding site" evidence="12">
    <location>
        <position position="56"/>
    </location>
    <ligand>
        <name>CoA</name>
        <dbReference type="ChEBI" id="CHEBI:57287"/>
    </ligand>
</feature>
<feature type="domain" description="4'-phosphopantetheinyl transferase" evidence="14">
    <location>
        <begin position="112"/>
        <end position="185"/>
    </location>
</feature>
<evidence type="ECO:0000313" key="16">
    <source>
        <dbReference type="EMBL" id="RJL09153.1"/>
    </source>
</evidence>
<evidence type="ECO:0000256" key="9">
    <source>
        <dbReference type="ARBA" id="ARBA00031996"/>
    </source>
</evidence>
<keyword evidence="17" id="KW-1185">Reference proteome</keyword>
<feature type="binding site" evidence="12">
    <location>
        <position position="161"/>
    </location>
    <ligand>
        <name>CoA</name>
        <dbReference type="ChEBI" id="CHEBI:57287"/>
    </ligand>
</feature>
<organism evidence="16 17">
    <name type="scientific">Paracoccus siganidrum</name>
    <dbReference type="NCBI Taxonomy" id="1276757"/>
    <lineage>
        <taxon>Bacteria</taxon>
        <taxon>Pseudomonadati</taxon>
        <taxon>Pseudomonadota</taxon>
        <taxon>Alphaproteobacteria</taxon>
        <taxon>Rhodobacterales</taxon>
        <taxon>Paracoccaceae</taxon>
        <taxon>Paracoccus</taxon>
    </lineage>
</organism>
<dbReference type="InterPro" id="IPR008278">
    <property type="entry name" value="4-PPantetheinyl_Trfase_dom"/>
</dbReference>
<evidence type="ECO:0000256" key="8">
    <source>
        <dbReference type="ARBA" id="ARBA00029894"/>
    </source>
</evidence>
<keyword evidence="6 16" id="KW-0808">Transferase</keyword>
<evidence type="ECO:0000256" key="10">
    <source>
        <dbReference type="ARBA" id="ARBA00049176"/>
    </source>
</evidence>
<evidence type="ECO:0000259" key="15">
    <source>
        <dbReference type="Pfam" id="PF17837"/>
    </source>
</evidence>
<comment type="similarity">
    <text evidence="3">Belongs to the P-Pant transferase superfamily. EntD family.</text>
</comment>
<gene>
    <name evidence="16" type="ORF">D3P05_15280</name>
</gene>
<reference evidence="17" key="1">
    <citation type="submission" date="2018-09" db="EMBL/GenBank/DDBJ databases">
        <title>Paracoccus onubensis nov. sp. a moderate halophilic bacterium isolated from Gruta de las Maravillas (Aracena, Spain).</title>
        <authorList>
            <person name="Jurado V."/>
            <person name="Gutierrez-Patricio S."/>
            <person name="Gonzalez-Pimentel J.L."/>
            <person name="Miller A.Z."/>
            <person name="Laiz L."/>
            <person name="Saiz-Jimenez C."/>
        </authorList>
    </citation>
    <scope>NUCLEOTIDE SEQUENCE [LARGE SCALE GENOMIC DNA]</scope>
    <source>
        <strain evidence="17">DSM 26381</strain>
    </source>
</reference>
<evidence type="ECO:0000256" key="5">
    <source>
        <dbReference type="ARBA" id="ARBA00019087"/>
    </source>
</evidence>
<dbReference type="PRINTS" id="PR01399">
    <property type="entry name" value="ENTSNTHTASED"/>
</dbReference>
<comment type="function">
    <text evidence="1">Involved in the biosynthesis of the siderophore enterobactin (enterochelin), which is a macrocyclic trimeric lactone of N-(2,3-dihydroxybenzoyl)-serine. The serine trilactone serves as a scaffolding for the three catechol functionalities that provide hexadentate coordination for the tightly ligated iron(2+) atoms. Plays an essential role in the assembly of the enterobactin by catalyzing the transfer of the 4'-phosphopantetheine (Ppant) moiety from coenzyme A to the apo-domains of both EntB (ArCP domain) and EntF (PCP domain) to yield their holo-forms which make them competent for the activation of 2,3-dihydroxybenzoate (DHB) and L-serine, respectively.</text>
</comment>
<feature type="binding site" evidence="13">
    <location>
        <position position="115"/>
    </location>
    <ligand>
        <name>Mg(2+)</name>
        <dbReference type="ChEBI" id="CHEBI:18420"/>
    </ligand>
</feature>
<dbReference type="PANTHER" id="PTHR38096">
    <property type="entry name" value="ENTEROBACTIN SYNTHASE COMPONENT D"/>
    <property type="match status" value="1"/>
</dbReference>
<sequence>MHRAPTDLLALATRDMPLPPGGGLVFVRVGGGLAFDLPEVIRRCAPRRQATFAAGRMAARDALRKAGHGGEPVPGIGGDGLPDWPAGWLGSISHSDDIAAALVAPDSGAQLLGLDVERIVTPEVAAQIAPEVMSGLSLGRSGQPPELEVTRTFSAKEALYKALYPLTRQFRDFSAARVGWKRAGPGDPCRVRLTLTEDWGMDWPAGTTFEAVQRIAAGHVATILWR</sequence>
<protein>
    <recommendedName>
        <fullName evidence="5">Enterobactin synthase component D</fullName>
    </recommendedName>
    <alternativeName>
        <fullName evidence="8">4'-phosphopantetheinyl transferase EntD</fullName>
    </alternativeName>
    <alternativeName>
        <fullName evidence="9">Enterochelin synthase D</fullName>
    </alternativeName>
</protein>
<dbReference type="GO" id="GO:0000287">
    <property type="term" value="F:magnesium ion binding"/>
    <property type="evidence" value="ECO:0007669"/>
    <property type="project" value="InterPro"/>
</dbReference>
<dbReference type="InterPro" id="IPR037143">
    <property type="entry name" value="4-PPantetheinyl_Trfase_dom_sf"/>
</dbReference>
<evidence type="ECO:0000256" key="12">
    <source>
        <dbReference type="PIRSR" id="PIRSR603542-1"/>
    </source>
</evidence>
<keyword evidence="13" id="KW-0460">Magnesium</keyword>